<evidence type="ECO:0000256" key="2">
    <source>
        <dbReference type="ARBA" id="ARBA00022840"/>
    </source>
</evidence>
<dbReference type="SMART" id="SM00534">
    <property type="entry name" value="MUTSac"/>
    <property type="match status" value="1"/>
</dbReference>
<comment type="caution">
    <text evidence="6">The sequence shown here is derived from an EMBL/GenBank/DDBJ whole genome shotgun (WGS) entry which is preliminary data.</text>
</comment>
<evidence type="ECO:0000256" key="1">
    <source>
        <dbReference type="ARBA" id="ARBA00022741"/>
    </source>
</evidence>
<organism evidence="6 7">
    <name type="scientific">Clostridium estertheticum</name>
    <dbReference type="NCBI Taxonomy" id="238834"/>
    <lineage>
        <taxon>Bacteria</taxon>
        <taxon>Bacillati</taxon>
        <taxon>Bacillota</taxon>
        <taxon>Clostridia</taxon>
        <taxon>Eubacteriales</taxon>
        <taxon>Clostridiaceae</taxon>
        <taxon>Clostridium</taxon>
    </lineage>
</organism>
<dbReference type="InterPro" id="IPR027417">
    <property type="entry name" value="P-loop_NTPase"/>
</dbReference>
<dbReference type="EMBL" id="SPSF01000056">
    <property type="protein sequence ID" value="MPQ64777.1"/>
    <property type="molecule type" value="Genomic_DNA"/>
</dbReference>
<feature type="transmembrane region" description="Helical" evidence="4">
    <location>
        <begin position="221"/>
        <end position="254"/>
    </location>
</feature>
<dbReference type="AlphaFoldDB" id="A0A5N7J7S7"/>
<feature type="transmembrane region" description="Helical" evidence="4">
    <location>
        <begin position="260"/>
        <end position="281"/>
    </location>
</feature>
<accession>A0A5N7J7S7</accession>
<dbReference type="GO" id="GO:0006298">
    <property type="term" value="P:mismatch repair"/>
    <property type="evidence" value="ECO:0007669"/>
    <property type="project" value="InterPro"/>
</dbReference>
<keyword evidence="4" id="KW-0472">Membrane</keyword>
<feature type="transmembrane region" description="Helical" evidence="4">
    <location>
        <begin position="60"/>
        <end position="78"/>
    </location>
</feature>
<protein>
    <submittedName>
        <fullName evidence="6">DNA mismatch repair protein</fullName>
    </submittedName>
</protein>
<proteinExistence type="predicted"/>
<dbReference type="SUPFAM" id="SSF48334">
    <property type="entry name" value="DNA repair protein MutS, domain III"/>
    <property type="match status" value="1"/>
</dbReference>
<keyword evidence="3" id="KW-0238">DNA-binding</keyword>
<dbReference type="Pfam" id="PF00488">
    <property type="entry name" value="MutS_V"/>
    <property type="match status" value="1"/>
</dbReference>
<dbReference type="PANTHER" id="PTHR11361">
    <property type="entry name" value="DNA MISMATCH REPAIR PROTEIN MUTS FAMILY MEMBER"/>
    <property type="match status" value="1"/>
</dbReference>
<feature type="domain" description="DNA mismatch repair proteins mutS family" evidence="5">
    <location>
        <begin position="448"/>
        <end position="627"/>
    </location>
</feature>
<feature type="transmembrane region" description="Helical" evidence="4">
    <location>
        <begin position="35"/>
        <end position="54"/>
    </location>
</feature>
<dbReference type="GO" id="GO:0005829">
    <property type="term" value="C:cytosol"/>
    <property type="evidence" value="ECO:0007669"/>
    <property type="project" value="TreeGrafter"/>
</dbReference>
<dbReference type="GO" id="GO:0005524">
    <property type="term" value="F:ATP binding"/>
    <property type="evidence" value="ECO:0007669"/>
    <property type="project" value="UniProtKB-KW"/>
</dbReference>
<dbReference type="SUPFAM" id="SSF52540">
    <property type="entry name" value="P-loop containing nucleoside triphosphate hydrolases"/>
    <property type="match status" value="1"/>
</dbReference>
<dbReference type="GO" id="GO:0140664">
    <property type="term" value="F:ATP-dependent DNA damage sensor activity"/>
    <property type="evidence" value="ECO:0007669"/>
    <property type="project" value="InterPro"/>
</dbReference>
<evidence type="ECO:0000313" key="7">
    <source>
        <dbReference type="Proteomes" id="UP000342249"/>
    </source>
</evidence>
<dbReference type="CDD" id="cd03283">
    <property type="entry name" value="ABC_MutS-like"/>
    <property type="match status" value="1"/>
</dbReference>
<keyword evidence="2" id="KW-0067">ATP-binding</keyword>
<dbReference type="InterPro" id="IPR000432">
    <property type="entry name" value="DNA_mismatch_repair_MutS_C"/>
</dbReference>
<dbReference type="InterPro" id="IPR045076">
    <property type="entry name" value="MutS"/>
</dbReference>
<evidence type="ECO:0000256" key="3">
    <source>
        <dbReference type="ARBA" id="ARBA00023125"/>
    </source>
</evidence>
<gene>
    <name evidence="6" type="ORF">E4V82_22145</name>
</gene>
<keyword evidence="1" id="KW-0547">Nucleotide-binding</keyword>
<sequence>MGEYALITALEKYKKRNARYNLLLKKQQKGINNISTLRLVIFVLVLVILIETYILKRFYMFEIVILIATVLFCYLAYLQKNTENRKKYTTALCEINETSIKRLRGDWIHFEDTGEDFIDENHNYSYDLDIFGKGSLFQWINVAYTYIGRQKLKEIFTKKPQNGQSIYDRQSAVKELDQKIYFRQRFEAEGKVICNNKQNPKELFLWIKEINDYILKNQVIWFLRIFSMVTALTTLTLVVRIMHYILAVLLDIYISVPKTFYLIPYYIPILLILIQCIFLRIKKEHRMKNLIIAEKYNDDIKIYRNMLRHIEKHRFKSEYIVNLCEKLCDNEGRSASKQIDAFSKICGYIANRRNTLYPILNPILMIEYHWTISIEKWKRKSGNDVEKWLNIIGELEALCSIAVIKYDNPYWSMPKIVTGPSKIIAKNMGHPLLGEKRVCNNLKMEESHQVMLITGSNMSGKSTFMRTVGINIVLAYTGAPVCAKQFYCTIMDLYSCMKVSDNLGAGISSFYAEILKIKSIVKASKEGKQVLFLLDEIFKGTNSRDRHTGAMVLVKQLSNTGNLGFVSTHDLELGEMENDKNSKIKNYHFSEYYRGNKIHFDYKLKVGVSPTRNAVYLMRLAGIEVDEPNMTM</sequence>
<dbReference type="PANTHER" id="PTHR11361:SF99">
    <property type="entry name" value="DNA MISMATCH REPAIR PROTEIN"/>
    <property type="match status" value="1"/>
</dbReference>
<keyword evidence="4" id="KW-0812">Transmembrane</keyword>
<evidence type="ECO:0000256" key="4">
    <source>
        <dbReference type="SAM" id="Phobius"/>
    </source>
</evidence>
<reference evidence="6 7" key="1">
    <citation type="journal article" date="2019" name="Lett. Appl. Microbiol.">
        <title>A case of 'blown pack' spoilage of vacuum-packaged pork likely associated with Clostridium estertheticum in Canada.</title>
        <authorList>
            <person name="Zhang P."/>
            <person name="Ward P."/>
            <person name="McMullen L.M."/>
            <person name="Yang X."/>
        </authorList>
    </citation>
    <scope>NUCLEOTIDE SEQUENCE [LARGE SCALE GENOMIC DNA]</scope>
    <source>
        <strain evidence="6 7">MA19</strain>
    </source>
</reference>
<dbReference type="GO" id="GO:0030983">
    <property type="term" value="F:mismatched DNA binding"/>
    <property type="evidence" value="ECO:0007669"/>
    <property type="project" value="InterPro"/>
</dbReference>
<dbReference type="InterPro" id="IPR036187">
    <property type="entry name" value="DNA_mismatch_repair_MutS_sf"/>
</dbReference>
<evidence type="ECO:0000313" key="6">
    <source>
        <dbReference type="EMBL" id="MPQ64777.1"/>
    </source>
</evidence>
<dbReference type="Gene3D" id="3.40.50.300">
    <property type="entry name" value="P-loop containing nucleotide triphosphate hydrolases"/>
    <property type="match status" value="1"/>
</dbReference>
<name>A0A5N7J7S7_9CLOT</name>
<evidence type="ECO:0000259" key="5">
    <source>
        <dbReference type="SMART" id="SM00534"/>
    </source>
</evidence>
<keyword evidence="4" id="KW-1133">Transmembrane helix</keyword>
<dbReference type="Proteomes" id="UP000342249">
    <property type="component" value="Unassembled WGS sequence"/>
</dbReference>